<dbReference type="Pfam" id="PF08282">
    <property type="entry name" value="Hydrolase_3"/>
    <property type="match status" value="1"/>
</dbReference>
<keyword evidence="11" id="KW-0448">Lipopolysaccharide biosynthesis</keyword>
<dbReference type="EMBL" id="CP011971">
    <property type="protein sequence ID" value="AMN46127.1"/>
    <property type="molecule type" value="Genomic_DNA"/>
</dbReference>
<evidence type="ECO:0000256" key="3">
    <source>
        <dbReference type="ARBA" id="ARBA00005893"/>
    </source>
</evidence>
<evidence type="ECO:0000256" key="2">
    <source>
        <dbReference type="ARBA" id="ARBA00001946"/>
    </source>
</evidence>
<dbReference type="PANTHER" id="PTHR21485">
    <property type="entry name" value="HAD SUPERFAMILY MEMBERS CMAS AND KDSC"/>
    <property type="match status" value="1"/>
</dbReference>
<evidence type="ECO:0000256" key="6">
    <source>
        <dbReference type="ARBA" id="ARBA00020092"/>
    </source>
</evidence>
<dbReference type="GO" id="GO:0009103">
    <property type="term" value="P:lipopolysaccharide biosynthetic process"/>
    <property type="evidence" value="ECO:0007669"/>
    <property type="project" value="UniProtKB-UniRule"/>
</dbReference>
<evidence type="ECO:0000256" key="10">
    <source>
        <dbReference type="ARBA" id="ARBA00031051"/>
    </source>
</evidence>
<dbReference type="RefSeq" id="WP_066922749.1">
    <property type="nucleotide sequence ID" value="NZ_CP011971.1"/>
</dbReference>
<evidence type="ECO:0000256" key="1">
    <source>
        <dbReference type="ARBA" id="ARBA00000898"/>
    </source>
</evidence>
<comment type="function">
    <text evidence="11">Catalyzes the hydrolysis of 3-deoxy-D-manno-octulosonate 8-phosphate (KDO 8-P) to 3-deoxy-D-manno-octulosonate (KDO) and inorganic phosphate.</text>
</comment>
<accession>A0A127F6V4</accession>
<dbReference type="OrthoDB" id="9805604at2"/>
<dbReference type="SFLD" id="SFLDG01138">
    <property type="entry name" value="C1.6.2:_Deoxy-d-mannose-octulo"/>
    <property type="match status" value="1"/>
</dbReference>
<dbReference type="AlphaFoldDB" id="A0A127F6V4"/>
<evidence type="ECO:0000256" key="12">
    <source>
        <dbReference type="PIRSR" id="PIRSR006118-2"/>
    </source>
</evidence>
<dbReference type="InterPro" id="IPR050793">
    <property type="entry name" value="CMP-NeuNAc_synthase"/>
</dbReference>
<dbReference type="STRING" id="465721.ACG33_03175"/>
<dbReference type="FunFam" id="3.40.50.1000:FF:000029">
    <property type="entry name" value="3-deoxy-D-manno-octulosonate 8-phosphate phosphatase KdsC"/>
    <property type="match status" value="1"/>
</dbReference>
<evidence type="ECO:0000256" key="5">
    <source>
        <dbReference type="ARBA" id="ARBA00013066"/>
    </source>
</evidence>
<gene>
    <name evidence="13" type="ORF">ACG33_03175</name>
</gene>
<keyword evidence="9 11" id="KW-0460">Magnesium</keyword>
<dbReference type="KEGG" id="sdf:ACG33_03175"/>
<reference evidence="13 14" key="1">
    <citation type="submission" date="2015-06" db="EMBL/GenBank/DDBJ databases">
        <title>A Comprehensive Approach to Explore the Metabolic and Phylogenetic Diversity of Bacterial Steroid Degradation in the Environment: Testosterone as an Example.</title>
        <authorList>
            <person name="Yang F.-C."/>
            <person name="Chen Y.-L."/>
            <person name="Yu C.-P."/>
            <person name="Tang S.-L."/>
            <person name="Wang P.-H."/>
            <person name="Ismail W."/>
            <person name="Wang C.-H."/>
            <person name="Yang C.-Y."/>
            <person name="Chiang Y.-R."/>
        </authorList>
    </citation>
    <scope>NUCLEOTIDE SEQUENCE [LARGE SCALE GENOMIC DNA]</scope>
    <source>
        <strain evidence="13 14">DSM 18526</strain>
    </source>
</reference>
<dbReference type="SFLD" id="SFLDG01136">
    <property type="entry name" value="C1.6:_Phosphoserine_Phosphatas"/>
    <property type="match status" value="1"/>
</dbReference>
<dbReference type="GO" id="GO:0019143">
    <property type="term" value="F:3-deoxy-manno-octulosonate-8-phosphatase activity"/>
    <property type="evidence" value="ECO:0007669"/>
    <property type="project" value="UniProtKB-UniRule"/>
</dbReference>
<dbReference type="PIRSF" id="PIRSF006118">
    <property type="entry name" value="KDO8-P_Ptase"/>
    <property type="match status" value="1"/>
</dbReference>
<feature type="binding site" evidence="12">
    <location>
        <position position="19"/>
    </location>
    <ligand>
        <name>substrate</name>
    </ligand>
</feature>
<evidence type="ECO:0000313" key="13">
    <source>
        <dbReference type="EMBL" id="AMN46127.1"/>
    </source>
</evidence>
<feature type="binding site" evidence="12">
    <location>
        <position position="17"/>
    </location>
    <ligand>
        <name>Mg(2+)</name>
        <dbReference type="ChEBI" id="CHEBI:18420"/>
    </ligand>
</feature>
<evidence type="ECO:0000256" key="8">
    <source>
        <dbReference type="ARBA" id="ARBA00022801"/>
    </source>
</evidence>
<name>A0A127F6V4_STEDE</name>
<evidence type="ECO:0000256" key="4">
    <source>
        <dbReference type="ARBA" id="ARBA00011881"/>
    </source>
</evidence>
<dbReference type="InterPro" id="IPR010023">
    <property type="entry name" value="KdsC_fam"/>
</dbReference>
<keyword evidence="7 11" id="KW-0479">Metal-binding</keyword>
<proteinExistence type="inferred from homology"/>
<dbReference type="GO" id="GO:0008781">
    <property type="term" value="F:N-acylneuraminate cytidylyltransferase activity"/>
    <property type="evidence" value="ECO:0007669"/>
    <property type="project" value="TreeGrafter"/>
</dbReference>
<dbReference type="SFLD" id="SFLDS00003">
    <property type="entry name" value="Haloacid_Dehalogenase"/>
    <property type="match status" value="1"/>
</dbReference>
<evidence type="ECO:0000256" key="11">
    <source>
        <dbReference type="PIRNR" id="PIRNR006118"/>
    </source>
</evidence>
<dbReference type="Gene3D" id="3.40.50.1000">
    <property type="entry name" value="HAD superfamily/HAD-like"/>
    <property type="match status" value="1"/>
</dbReference>
<organism evidence="13 14">
    <name type="scientific">Steroidobacter denitrificans</name>
    <dbReference type="NCBI Taxonomy" id="465721"/>
    <lineage>
        <taxon>Bacteria</taxon>
        <taxon>Pseudomonadati</taxon>
        <taxon>Pseudomonadota</taxon>
        <taxon>Gammaproteobacteria</taxon>
        <taxon>Steroidobacterales</taxon>
        <taxon>Steroidobacteraceae</taxon>
        <taxon>Steroidobacter</taxon>
    </lineage>
</organism>
<comment type="subunit">
    <text evidence="4 11">Homotetramer.</text>
</comment>
<keyword evidence="8 11" id="KW-0378">Hydrolase</keyword>
<evidence type="ECO:0000256" key="9">
    <source>
        <dbReference type="ARBA" id="ARBA00022842"/>
    </source>
</evidence>
<dbReference type="GO" id="GO:0046872">
    <property type="term" value="F:metal ion binding"/>
    <property type="evidence" value="ECO:0007669"/>
    <property type="project" value="UniProtKB-UniRule"/>
</dbReference>
<keyword evidence="14" id="KW-1185">Reference proteome</keyword>
<comment type="cofactor">
    <cofactor evidence="2 11 12">
        <name>Mg(2+)</name>
        <dbReference type="ChEBI" id="CHEBI:18420"/>
    </cofactor>
</comment>
<dbReference type="EC" id="3.1.3.45" evidence="5 11"/>
<feature type="binding site" evidence="12">
    <location>
        <position position="110"/>
    </location>
    <ligand>
        <name>Mg(2+)</name>
        <dbReference type="ChEBI" id="CHEBI:18420"/>
    </ligand>
</feature>
<dbReference type="InterPro" id="IPR023214">
    <property type="entry name" value="HAD_sf"/>
</dbReference>
<dbReference type="SUPFAM" id="SSF56784">
    <property type="entry name" value="HAD-like"/>
    <property type="match status" value="1"/>
</dbReference>
<dbReference type="InterPro" id="IPR036412">
    <property type="entry name" value="HAD-like_sf"/>
</dbReference>
<evidence type="ECO:0000313" key="14">
    <source>
        <dbReference type="Proteomes" id="UP000070250"/>
    </source>
</evidence>
<dbReference type="Proteomes" id="UP000070250">
    <property type="component" value="Chromosome"/>
</dbReference>
<dbReference type="CDD" id="cd01630">
    <property type="entry name" value="HAD_KDO-like"/>
    <property type="match status" value="1"/>
</dbReference>
<dbReference type="NCBIfam" id="TIGR01670">
    <property type="entry name" value="KdsC-phosphatas"/>
    <property type="match status" value="1"/>
</dbReference>
<comment type="catalytic activity">
    <reaction evidence="1 11">
        <text>3-deoxy-alpha-D-manno-2-octulosonate-8-phosphate + H2O = 3-deoxy-alpha-D-manno-oct-2-ulosonate + phosphate</text>
        <dbReference type="Rhea" id="RHEA:11500"/>
        <dbReference type="ChEBI" id="CHEBI:15377"/>
        <dbReference type="ChEBI" id="CHEBI:43474"/>
        <dbReference type="ChEBI" id="CHEBI:85985"/>
        <dbReference type="ChEBI" id="CHEBI:85986"/>
        <dbReference type="EC" id="3.1.3.45"/>
    </reaction>
</comment>
<evidence type="ECO:0000256" key="7">
    <source>
        <dbReference type="ARBA" id="ARBA00022723"/>
    </source>
</evidence>
<sequence>MDTLADRARDIRLLVLDVDGVLTDGRLYFSARGEEMKSFHVRDGAGIVALLRAGIHVAVISGRHSEAVARRMSELGVMHVRQGIQDKGGALQELLGILNVTPQALACIGDDVPDLPLFAAAHLAVGVADAHPAVAAQAHYITRARGGEGAVREVCDLIIDARGRPP</sequence>
<comment type="similarity">
    <text evidence="3 11">Belongs to the KdsC family.</text>
</comment>
<protein>
    <recommendedName>
        <fullName evidence="6 11">3-deoxy-D-manno-octulosonate 8-phosphate phosphatase KdsC</fullName>
        <ecNumber evidence="5 11">3.1.3.45</ecNumber>
    </recommendedName>
    <alternativeName>
        <fullName evidence="10 11">KDO 8-P phosphatase</fullName>
    </alternativeName>
</protein>
<dbReference type="PATRIC" id="fig|465721.4.peg.685"/>
<dbReference type="PANTHER" id="PTHR21485:SF3">
    <property type="entry name" value="N-ACYLNEURAMINATE CYTIDYLYLTRANSFERASE"/>
    <property type="match status" value="1"/>
</dbReference>